<keyword evidence="2" id="KW-0614">Plasmid</keyword>
<gene>
    <name evidence="2" type="ORF">CUJ84_pRLN1000205</name>
</gene>
<dbReference type="AlphaFoldDB" id="A0A2K9ZBR3"/>
<evidence type="ECO:0000313" key="2">
    <source>
        <dbReference type="EMBL" id="AUW45672.1"/>
    </source>
</evidence>
<protein>
    <submittedName>
        <fullName evidence="2">Uncharacterized protein</fullName>
    </submittedName>
</protein>
<dbReference type="Proteomes" id="UP000238523">
    <property type="component" value="Plasmid pRLN1"/>
</dbReference>
<geneLocation type="plasmid" evidence="3">
    <name>prln1</name>
</geneLocation>
<evidence type="ECO:0000256" key="1">
    <source>
        <dbReference type="SAM" id="MobiDB-lite"/>
    </source>
</evidence>
<accession>A0A2K9ZBR3</accession>
<organism evidence="2 3">
    <name type="scientific">Rhizobium leguminosarum</name>
    <dbReference type="NCBI Taxonomy" id="384"/>
    <lineage>
        <taxon>Bacteria</taxon>
        <taxon>Pseudomonadati</taxon>
        <taxon>Pseudomonadota</taxon>
        <taxon>Alphaproteobacteria</taxon>
        <taxon>Hyphomicrobiales</taxon>
        <taxon>Rhizobiaceae</taxon>
        <taxon>Rhizobium/Agrobacterium group</taxon>
        <taxon>Rhizobium</taxon>
    </lineage>
</organism>
<feature type="region of interest" description="Disordered" evidence="1">
    <location>
        <begin position="77"/>
        <end position="100"/>
    </location>
</feature>
<name>A0A2K9ZBR3_RHILE</name>
<sequence length="100" mass="11180">MTSRASRMHSLSSQLASIRHRAANVEVGTCSLLTQDATFLYRQGASAVDSRAFELEQFQQKCVAVLRPKLRENKEIEHFRDSEKNGNAPARSFHGLSACK</sequence>
<proteinExistence type="predicted"/>
<reference evidence="2 3" key="1">
    <citation type="submission" date="2017-11" db="EMBL/GenBank/DDBJ databases">
        <title>Complete genome of Rhizobium leguminosarum Norway, an ineffective micro-symbiont.</title>
        <authorList>
            <person name="Hoffrichter A."/>
            <person name="Liang J."/>
            <person name="Brachmann A."/>
            <person name="Marin M."/>
        </authorList>
    </citation>
    <scope>NUCLEOTIDE SEQUENCE [LARGE SCALE GENOMIC DNA]</scope>
    <source>
        <strain evidence="2 3">Norway</strain>
        <plasmid evidence="3">Plasmid prln1</plasmid>
    </source>
</reference>
<dbReference type="EMBL" id="CP025013">
    <property type="protein sequence ID" value="AUW45672.1"/>
    <property type="molecule type" value="Genomic_DNA"/>
</dbReference>
<evidence type="ECO:0000313" key="3">
    <source>
        <dbReference type="Proteomes" id="UP000238523"/>
    </source>
</evidence>